<name>A0A1J8PSB7_9AGAM</name>
<dbReference type="Proteomes" id="UP000183567">
    <property type="component" value="Unassembled WGS sequence"/>
</dbReference>
<gene>
    <name evidence="1" type="ORF">AZE42_07283</name>
</gene>
<feature type="non-terminal residue" evidence="1">
    <location>
        <position position="1"/>
    </location>
</feature>
<reference evidence="1 2" key="1">
    <citation type="submission" date="2016-03" db="EMBL/GenBank/DDBJ databases">
        <title>Comparative genomics of the ectomycorrhizal sister species Rhizopogon vinicolor and Rhizopogon vesiculosus (Basidiomycota: Boletales) reveals a divergence of the mating type B locus.</title>
        <authorList>
            <person name="Mujic A.B."/>
            <person name="Kuo A."/>
            <person name="Tritt A."/>
            <person name="Lipzen A."/>
            <person name="Chen C."/>
            <person name="Johnson J."/>
            <person name="Sharma A."/>
            <person name="Barry K."/>
            <person name="Grigoriev I.V."/>
            <person name="Spatafora J.W."/>
        </authorList>
    </citation>
    <scope>NUCLEOTIDE SEQUENCE [LARGE SCALE GENOMIC DNA]</scope>
    <source>
        <strain evidence="1 2">AM-OR11-056</strain>
    </source>
</reference>
<accession>A0A1J8PSB7</accession>
<sequence>QPRSLAQGA</sequence>
<evidence type="ECO:0000313" key="1">
    <source>
        <dbReference type="EMBL" id="OJA10659.1"/>
    </source>
</evidence>
<dbReference type="EMBL" id="LVVM01005398">
    <property type="protein sequence ID" value="OJA10659.1"/>
    <property type="molecule type" value="Genomic_DNA"/>
</dbReference>
<evidence type="ECO:0000313" key="2">
    <source>
        <dbReference type="Proteomes" id="UP000183567"/>
    </source>
</evidence>
<organism evidence="1 2">
    <name type="scientific">Rhizopogon vesiculosus</name>
    <dbReference type="NCBI Taxonomy" id="180088"/>
    <lineage>
        <taxon>Eukaryota</taxon>
        <taxon>Fungi</taxon>
        <taxon>Dikarya</taxon>
        <taxon>Basidiomycota</taxon>
        <taxon>Agaricomycotina</taxon>
        <taxon>Agaricomycetes</taxon>
        <taxon>Agaricomycetidae</taxon>
        <taxon>Boletales</taxon>
        <taxon>Suillineae</taxon>
        <taxon>Rhizopogonaceae</taxon>
        <taxon>Rhizopogon</taxon>
    </lineage>
</organism>
<proteinExistence type="predicted"/>
<comment type="caution">
    <text evidence="1">The sequence shown here is derived from an EMBL/GenBank/DDBJ whole genome shotgun (WGS) entry which is preliminary data.</text>
</comment>
<feature type="non-terminal residue" evidence="1">
    <location>
        <position position="9"/>
    </location>
</feature>
<keyword evidence="2" id="KW-1185">Reference proteome</keyword>
<protein>
    <submittedName>
        <fullName evidence="1">Uncharacterized protein</fullName>
    </submittedName>
</protein>